<dbReference type="InterPro" id="IPR008969">
    <property type="entry name" value="CarboxyPept-like_regulatory"/>
</dbReference>
<feature type="domain" description="TonB-dependent receptor plug" evidence="7">
    <location>
        <begin position="151"/>
        <end position="245"/>
    </location>
</feature>
<dbReference type="RefSeq" id="WP_191616149.1">
    <property type="nucleotide sequence ID" value="NZ_JACYFG010000006.1"/>
</dbReference>
<dbReference type="Pfam" id="PF00593">
    <property type="entry name" value="TonB_dep_Rec_b-barrel"/>
    <property type="match status" value="1"/>
</dbReference>
<dbReference type="SUPFAM" id="SSF49464">
    <property type="entry name" value="Carboxypeptidase regulatory domain-like"/>
    <property type="match status" value="1"/>
</dbReference>
<dbReference type="Proteomes" id="UP000622317">
    <property type="component" value="Unassembled WGS sequence"/>
</dbReference>
<gene>
    <name evidence="8" type="ORF">IEN85_05950</name>
</gene>
<feature type="chain" id="PRO_5036782598" evidence="5">
    <location>
        <begin position="34"/>
        <end position="957"/>
    </location>
</feature>
<evidence type="ECO:0000256" key="3">
    <source>
        <dbReference type="ARBA" id="ARBA00023237"/>
    </source>
</evidence>
<evidence type="ECO:0000256" key="5">
    <source>
        <dbReference type="SAM" id="SignalP"/>
    </source>
</evidence>
<evidence type="ECO:0000256" key="1">
    <source>
        <dbReference type="ARBA" id="ARBA00004442"/>
    </source>
</evidence>
<sequence length="957" mass="105160">MFQNSRKTKSNWGLAKLLLATIAVVLFSTQASAQEAGVSGIVSGTVVDAEFGGGVSGVRVAILGTPLTATSDKDGRFIIVNVPAGEHTVMASAMYYKASRVEELEVASGGVARVDVPLYGDNSEIVELDGFTVKAKALEGSSLALLSERQKASSISDAIGSESFSRLGVGDAADALSKTTGVSIADGKYMVVRGLSDRYNNTTLNGSTVPSADPDKRAVQLDQFPSGIIESIVTTKSFTPDKAGSFTGGSVNVVTKSIPDAGFLTFSFGVSYNEKTTFRDYLASEGGDSDWLGTDDGHRSVPQVIVDAGSVPFSPNGEDQAGLELIDAAVKSFSSELAPRLKTAPLNHSFSVSFGDRYPLNDSADGPVLGVIGSFNYKRSFSAYDDGEVGRYELVGRDFQLGVKEGFVESKGVDEAQWGSVLNAAVTFGGSHEVGVKTMYNQSGADEAIYREGEYFIGAGDGTFRVRNLHYTERALSSYQLFGEHKFDGLAGLEVNWEAATSKSVQEEPDFRLFYDSVEPGENGRAAYEGNFPGPRRYWRNLDESTDELKADFKLPFGGKSGEIKFGFLTSETTRNFKERAFIYIDNLATSYDGVAYSFLDEEKLGFNGEGQIQRYVREFAGFVPKYNGIQKTDAAYMMADFRPLEKWRLVTGARIEEANIEVQSFRANGNLIPNSGDLDNSDWLPAVQIVHELTESQNLRFAYSKTLARPNFRELSPFGSFDNVGGEVFIGNSSLTRTRIENFDLRYEWFLEGTDLLAFSVFSKDMHNPIEQNYSEGQLTYVNVDEGTVSGVEFEARRRLAFLSNENSEFSVGGNFSILESEVDRSQEELIEKRLRDPDVSLTRELQGQSSLIGNLDVFWNRIEKGESYSFVYNHTGESLYLVSRDGLPDVYQAGGDSLDFIYSRSLPRGYKMKLSIKNILDDGNQIFWDDFDEHLVYSDVSKGRTISLSFSKRFE</sequence>
<dbReference type="EMBL" id="JACYFG010000006">
    <property type="protein sequence ID" value="MBD5779028.1"/>
    <property type="molecule type" value="Genomic_DNA"/>
</dbReference>
<dbReference type="PANTHER" id="PTHR40980:SF5">
    <property type="entry name" value="TONB-DEPENDENT RECEPTOR"/>
    <property type="match status" value="1"/>
</dbReference>
<dbReference type="Pfam" id="PF07715">
    <property type="entry name" value="Plug"/>
    <property type="match status" value="1"/>
</dbReference>
<keyword evidence="9" id="KW-1185">Reference proteome</keyword>
<dbReference type="GO" id="GO:0009279">
    <property type="term" value="C:cell outer membrane"/>
    <property type="evidence" value="ECO:0007669"/>
    <property type="project" value="UniProtKB-SubCell"/>
</dbReference>
<keyword evidence="2 4" id="KW-0472">Membrane</keyword>
<reference evidence="8" key="1">
    <citation type="submission" date="2020-09" db="EMBL/GenBank/DDBJ databases">
        <title>Pelagicoccus enzymogenes sp. nov. with an EPS production, isolated from marine sediment.</title>
        <authorList>
            <person name="Feng X."/>
        </authorList>
    </citation>
    <scope>NUCLEOTIDE SEQUENCE</scope>
    <source>
        <strain evidence="8">NFK12</strain>
    </source>
</reference>
<dbReference type="PANTHER" id="PTHR40980">
    <property type="entry name" value="PLUG DOMAIN-CONTAINING PROTEIN"/>
    <property type="match status" value="1"/>
</dbReference>
<dbReference type="InterPro" id="IPR012910">
    <property type="entry name" value="Plug_dom"/>
</dbReference>
<dbReference type="Gene3D" id="2.60.40.1120">
    <property type="entry name" value="Carboxypeptidase-like, regulatory domain"/>
    <property type="match status" value="1"/>
</dbReference>
<keyword evidence="8" id="KW-0675">Receptor</keyword>
<comment type="similarity">
    <text evidence="4">Belongs to the TonB-dependent receptor family.</text>
</comment>
<keyword evidence="5" id="KW-0732">Signal</keyword>
<dbReference type="Gene3D" id="2.40.170.20">
    <property type="entry name" value="TonB-dependent receptor, beta-barrel domain"/>
    <property type="match status" value="1"/>
</dbReference>
<keyword evidence="4" id="KW-0798">TonB box</keyword>
<dbReference type="SUPFAM" id="SSF56935">
    <property type="entry name" value="Porins"/>
    <property type="match status" value="1"/>
</dbReference>
<dbReference type="AlphaFoldDB" id="A0A927F8T6"/>
<feature type="signal peptide" evidence="5">
    <location>
        <begin position="1"/>
        <end position="33"/>
    </location>
</feature>
<evidence type="ECO:0000313" key="8">
    <source>
        <dbReference type="EMBL" id="MBD5779028.1"/>
    </source>
</evidence>
<dbReference type="Pfam" id="PF13620">
    <property type="entry name" value="CarboxypepD_reg"/>
    <property type="match status" value="1"/>
</dbReference>
<accession>A0A927F8T6</accession>
<evidence type="ECO:0000313" key="9">
    <source>
        <dbReference type="Proteomes" id="UP000622317"/>
    </source>
</evidence>
<evidence type="ECO:0000259" key="6">
    <source>
        <dbReference type="Pfam" id="PF00593"/>
    </source>
</evidence>
<name>A0A927F8T6_9BACT</name>
<dbReference type="InterPro" id="IPR036942">
    <property type="entry name" value="Beta-barrel_TonB_sf"/>
</dbReference>
<feature type="domain" description="TonB-dependent receptor-like beta-barrel" evidence="6">
    <location>
        <begin position="512"/>
        <end position="841"/>
    </location>
</feature>
<dbReference type="InterPro" id="IPR000531">
    <property type="entry name" value="Beta-barrel_TonB"/>
</dbReference>
<protein>
    <submittedName>
        <fullName evidence="8">TonB-dependent receptor</fullName>
    </submittedName>
</protein>
<dbReference type="InterPro" id="IPR037066">
    <property type="entry name" value="Plug_dom_sf"/>
</dbReference>
<keyword evidence="3" id="KW-0998">Cell outer membrane</keyword>
<evidence type="ECO:0000259" key="7">
    <source>
        <dbReference type="Pfam" id="PF07715"/>
    </source>
</evidence>
<comment type="subcellular location">
    <subcellularLocation>
        <location evidence="1 4">Cell outer membrane</location>
    </subcellularLocation>
</comment>
<dbReference type="Gene3D" id="2.170.130.10">
    <property type="entry name" value="TonB-dependent receptor, plug domain"/>
    <property type="match status" value="1"/>
</dbReference>
<organism evidence="8 9">
    <name type="scientific">Pelagicoccus enzymogenes</name>
    <dbReference type="NCBI Taxonomy" id="2773457"/>
    <lineage>
        <taxon>Bacteria</taxon>
        <taxon>Pseudomonadati</taxon>
        <taxon>Verrucomicrobiota</taxon>
        <taxon>Opitutia</taxon>
        <taxon>Puniceicoccales</taxon>
        <taxon>Pelagicoccaceae</taxon>
        <taxon>Pelagicoccus</taxon>
    </lineage>
</organism>
<evidence type="ECO:0000256" key="2">
    <source>
        <dbReference type="ARBA" id="ARBA00023136"/>
    </source>
</evidence>
<evidence type="ECO:0000256" key="4">
    <source>
        <dbReference type="RuleBase" id="RU003357"/>
    </source>
</evidence>
<comment type="caution">
    <text evidence="8">The sequence shown here is derived from an EMBL/GenBank/DDBJ whole genome shotgun (WGS) entry which is preliminary data.</text>
</comment>
<proteinExistence type="inferred from homology"/>